<keyword evidence="6" id="KW-0863">Zinc-finger</keyword>
<dbReference type="GO" id="GO:0008061">
    <property type="term" value="F:chitin binding"/>
    <property type="evidence" value="ECO:0007669"/>
    <property type="project" value="UniProtKB-KW"/>
</dbReference>
<dbReference type="PROSITE" id="PS50940">
    <property type="entry name" value="CHIT_BIND_II"/>
    <property type="match status" value="1"/>
</dbReference>
<evidence type="ECO:0000256" key="1">
    <source>
        <dbReference type="ARBA" id="ARBA00004328"/>
    </source>
</evidence>
<dbReference type="InterPro" id="IPR036508">
    <property type="entry name" value="Chitin-bd_dom_sf"/>
</dbReference>
<reference evidence="15 16" key="1">
    <citation type="journal article" date="2013" name="Virus Genes">
        <title>The genome of a baculovirus isolated from Hemileuca sp. encodes a serpin ortholog.</title>
        <authorList>
            <person name="Rohrmann G.F."/>
            <person name="Erlandson M.A."/>
            <person name="Theilmann D.A."/>
        </authorList>
    </citation>
    <scope>NUCLEOTIDE SEQUENCE [LARGE SCALE GENOMIC DNA]</scope>
</reference>
<evidence type="ECO:0000256" key="6">
    <source>
        <dbReference type="ARBA" id="ARBA00022771"/>
    </source>
</evidence>
<keyword evidence="4" id="KW-0732">Signal</keyword>
<keyword evidence="12" id="KW-1133">Transmembrane helix</keyword>
<evidence type="ECO:0000256" key="12">
    <source>
        <dbReference type="SAM" id="Phobius"/>
    </source>
</evidence>
<dbReference type="PROSITE" id="PS51807">
    <property type="entry name" value="ZF_C2HC_BV"/>
    <property type="match status" value="1"/>
</dbReference>
<name>S5N9A7_9ABAC</name>
<protein>
    <submittedName>
        <fullName evidence="15">Vp92</fullName>
    </submittedName>
</protein>
<keyword evidence="8" id="KW-0946">Virion</keyword>
<sequence length="907" mass="103126">MLTVPLLLVAIFLSVLFLIIYLIIYNDFNENDFNNRLQVLLEFMKRTNAESPLPDKISYVSEVDGHIFTVTTFDTNTLTVLGITTHDDRIEIFNFLNQTFLSPNIDDADDSRVREHPDGKVDAFQLRGDDGWFDVKCPYGKRFDPVTNKCVSISFCEGKPPGNYGLTEQMIDSLILNHMVIKNTNASNGNNDDADVAAIHPTMYLRCFEGGSHAILECPPSHLFDKATSECILRNDCESRPDGFVLNTFPENLNINEYLVCENNEPTTAQCPKNKIFDRRLLSCVDADPCSIHGEGYTFITNDIGPSQFFRCTSATESELITCINRIFTDNEYRCAGDVECTLFDNGTGTQIKSFSDETVEFNTGVLICDNYNIVSNIDCDTTNIIDDRVFNEKFKVNLHVPRQMYDNTIGDCVSFRMNLFTMKSPYFAIESLPNDLNVNINTSMIGETNKLNLLLSTTADGITVSDRIDDVVTYARNFDAVALNPLDGTELQCFGEKIYDVFDGRRLNVCNDENELEETINLNEEQFIRSISVTIGHDVDYGSACASRLDKITNFVNFDHFTARILADILHNDVCGEILNDIHASYTTISTKYTTINDQYNYKNVKPQFYINGNDTNIRKNGITIFEKDNDNDKINTNNFVPDIFVTKKNDHDKIDDKNEYDDKIENNDIVKPIFDPFEYFDTIEPNFNPFVSNIDDNNHTKKLSINVEDNVIVNKQVLNQQPFGRQTDARDHDRTPSPPPIQVPNPPTTPPIPSPEPPQLILDQKLIEFSCFYALPTFKYSMCDIKNDHIIESFNRLKNNVNIHPDCVKASGLSNVINSYAYLGDGFGCQCLYRPDDGGIVIDRIDDGQVFTNLESQSNDGFKYNKWIYKNNDMFLACPPDYLDNENFQCNIPDNVLYYIENLQI</sequence>
<dbReference type="SUPFAM" id="SSF57625">
    <property type="entry name" value="Invertebrate chitin-binding proteins"/>
    <property type="match status" value="1"/>
</dbReference>
<evidence type="ECO:0000313" key="16">
    <source>
        <dbReference type="Proteomes" id="UP000203768"/>
    </source>
</evidence>
<dbReference type="SMART" id="SM00494">
    <property type="entry name" value="ChtBD2"/>
    <property type="match status" value="1"/>
</dbReference>
<dbReference type="GO" id="GO:0044423">
    <property type="term" value="C:virion component"/>
    <property type="evidence" value="ECO:0007669"/>
    <property type="project" value="UniProtKB-KW"/>
</dbReference>
<evidence type="ECO:0000259" key="14">
    <source>
        <dbReference type="PROSITE" id="PS51807"/>
    </source>
</evidence>
<evidence type="ECO:0000313" key="15">
    <source>
        <dbReference type="EMBL" id="AGR56827.1"/>
    </source>
</evidence>
<dbReference type="InterPro" id="IPR013682">
    <property type="entry name" value="BaculoV_Vp91_N"/>
</dbReference>
<keyword evidence="12" id="KW-0812">Transmembrane</keyword>
<dbReference type="InterPro" id="IPR002557">
    <property type="entry name" value="Chitin-bd_dom"/>
</dbReference>
<evidence type="ECO:0000256" key="9">
    <source>
        <dbReference type="ARBA" id="ARBA00023157"/>
    </source>
</evidence>
<gene>
    <name evidence="15" type="ORF">Hesp075</name>
</gene>
<dbReference type="EMBL" id="KF158713">
    <property type="protein sequence ID" value="AGR56827.1"/>
    <property type="molecule type" value="Genomic_DNA"/>
</dbReference>
<dbReference type="RefSeq" id="YP_008378291.1">
    <property type="nucleotide sequence ID" value="NC_021923.1"/>
</dbReference>
<keyword evidence="16" id="KW-1185">Reference proteome</keyword>
<evidence type="ECO:0000256" key="11">
    <source>
        <dbReference type="SAM" id="MobiDB-lite"/>
    </source>
</evidence>
<evidence type="ECO:0000256" key="4">
    <source>
        <dbReference type="ARBA" id="ARBA00022729"/>
    </source>
</evidence>
<feature type="compositionally biased region" description="Pro residues" evidence="11">
    <location>
        <begin position="738"/>
        <end position="759"/>
    </location>
</feature>
<dbReference type="Proteomes" id="UP000203768">
    <property type="component" value="Segment"/>
</dbReference>
<dbReference type="GO" id="GO:0008270">
    <property type="term" value="F:zinc ion binding"/>
    <property type="evidence" value="ECO:0007669"/>
    <property type="project" value="UniProtKB-KW"/>
</dbReference>
<dbReference type="Pfam" id="PF01607">
    <property type="entry name" value="CBM_14"/>
    <property type="match status" value="1"/>
</dbReference>
<feature type="domain" description="Zinc finger C2HC baculovirus (BV)-type profile" evidence="14">
    <location>
        <begin position="150"/>
        <end position="207"/>
    </location>
</feature>
<organism evidence="15 16">
    <name type="scientific">Hemileuca sp. nucleopolyhedrovirus</name>
    <dbReference type="NCBI Taxonomy" id="1367203"/>
    <lineage>
        <taxon>Viruses</taxon>
        <taxon>Viruses incertae sedis</taxon>
        <taxon>Naldaviricetes</taxon>
        <taxon>Lefavirales</taxon>
        <taxon>Baculoviridae</taxon>
        <taxon>Alphabaculovirus</taxon>
        <taxon>Alphabaculovirus heleucae</taxon>
        <taxon>Hemileuca species nucleopolyhedrovirus</taxon>
    </lineage>
</organism>
<comment type="subcellular location">
    <subcellularLocation>
        <location evidence="1">Virion</location>
    </subcellularLocation>
</comment>
<dbReference type="GeneID" id="16489477"/>
<feature type="transmembrane region" description="Helical" evidence="12">
    <location>
        <begin position="7"/>
        <end position="25"/>
    </location>
</feature>
<feature type="domain" description="Chitin-binding type-2" evidence="13">
    <location>
        <begin position="234"/>
        <end position="292"/>
    </location>
</feature>
<keyword evidence="7" id="KW-0862">Zinc</keyword>
<dbReference type="KEGG" id="vg:16489477"/>
<evidence type="ECO:0000256" key="10">
    <source>
        <dbReference type="ARBA" id="ARBA00023180"/>
    </source>
</evidence>
<dbReference type="GO" id="GO:0005576">
    <property type="term" value="C:extracellular region"/>
    <property type="evidence" value="ECO:0007669"/>
    <property type="project" value="InterPro"/>
</dbReference>
<feature type="region of interest" description="Disordered" evidence="11">
    <location>
        <begin position="720"/>
        <end position="759"/>
    </location>
</feature>
<evidence type="ECO:0000256" key="2">
    <source>
        <dbReference type="ARBA" id="ARBA00022669"/>
    </source>
</evidence>
<keyword evidence="2" id="KW-0147">Chitin-binding</keyword>
<evidence type="ECO:0000256" key="8">
    <source>
        <dbReference type="ARBA" id="ARBA00022844"/>
    </source>
</evidence>
<keyword evidence="9" id="KW-1015">Disulfide bond</keyword>
<keyword evidence="5" id="KW-0677">Repeat</keyword>
<evidence type="ECO:0000256" key="3">
    <source>
        <dbReference type="ARBA" id="ARBA00022723"/>
    </source>
</evidence>
<accession>S5N9A7</accession>
<evidence type="ECO:0000256" key="7">
    <source>
        <dbReference type="ARBA" id="ARBA00022833"/>
    </source>
</evidence>
<dbReference type="Pfam" id="PF08475">
    <property type="entry name" value="Baculo_VP91_N"/>
    <property type="match status" value="1"/>
</dbReference>
<dbReference type="OrthoDB" id="542at10239"/>
<evidence type="ECO:0000256" key="5">
    <source>
        <dbReference type="ARBA" id="ARBA00022737"/>
    </source>
</evidence>
<evidence type="ECO:0000259" key="13">
    <source>
        <dbReference type="PROSITE" id="PS50940"/>
    </source>
</evidence>
<keyword evidence="12" id="KW-0472">Membrane</keyword>
<proteinExistence type="predicted"/>
<keyword evidence="10" id="KW-0325">Glycoprotein</keyword>
<keyword evidence="3" id="KW-0479">Metal-binding</keyword>